<evidence type="ECO:0000313" key="5">
    <source>
        <dbReference type="EMBL" id="EEY14708.1"/>
    </source>
</evidence>
<accession>C9S7C3</accession>
<dbReference type="AlphaFoldDB" id="C9S7C3"/>
<feature type="domain" description="EthD" evidence="4">
    <location>
        <begin position="39"/>
        <end position="151"/>
    </location>
</feature>
<evidence type="ECO:0000259" key="4">
    <source>
        <dbReference type="Pfam" id="PF07110"/>
    </source>
</evidence>
<dbReference type="OrthoDB" id="3183782at2759"/>
<dbReference type="EMBL" id="DS985214">
    <property type="protein sequence ID" value="EEY14708.1"/>
    <property type="molecule type" value="Genomic_DNA"/>
</dbReference>
<dbReference type="eggNOG" id="ENOG502SQ1G">
    <property type="taxonomic scope" value="Eukaryota"/>
</dbReference>
<dbReference type="KEGG" id="val:VDBG_00817"/>
<feature type="signal peptide" evidence="3">
    <location>
        <begin position="1"/>
        <end position="21"/>
    </location>
</feature>
<dbReference type="OMA" id="EHVFIDK"/>
<dbReference type="SUPFAM" id="SSF54909">
    <property type="entry name" value="Dimeric alpha+beta barrel"/>
    <property type="match status" value="1"/>
</dbReference>
<protein>
    <recommendedName>
        <fullName evidence="4">EthD domain-containing protein</fullName>
    </recommendedName>
</protein>
<dbReference type="GeneID" id="9530709"/>
<name>C9S7C3_VERA1</name>
<dbReference type="RefSeq" id="XP_003009134.1">
    <property type="nucleotide sequence ID" value="XM_003009088.1"/>
</dbReference>
<keyword evidence="6" id="KW-1185">Reference proteome</keyword>
<dbReference type="Proteomes" id="UP000008698">
    <property type="component" value="Unassembled WGS sequence"/>
</dbReference>
<feature type="chain" id="PRO_5003000608" description="EthD domain-containing protein" evidence="3">
    <location>
        <begin position="22"/>
        <end position="194"/>
    </location>
</feature>
<evidence type="ECO:0000256" key="2">
    <source>
        <dbReference type="SAM" id="MobiDB-lite"/>
    </source>
</evidence>
<dbReference type="Pfam" id="PF07110">
    <property type="entry name" value="EthD"/>
    <property type="match status" value="1"/>
</dbReference>
<sequence length="194" mass="21604">MARVNSMLAVAAAALFGATLATCKSNTGLLQMVTYVKRHPDFTRQEFWDYWQTQHAPRVAPLAAHFNISRYQQVKSNHHSPLTPSLLRRPGRRQDPATVAGAAEPVSNELVDFDGIAMFLYEAPEVLGAMLSHPYYTAVVEPDEHVFIDKSAPGNGMVATYIGNHVEVVDRARDVWVGDDATRIKFQQLFDSYA</sequence>
<gene>
    <name evidence="5" type="ORF">VDBG_00817</name>
</gene>
<dbReference type="GO" id="GO:0016491">
    <property type="term" value="F:oxidoreductase activity"/>
    <property type="evidence" value="ECO:0007669"/>
    <property type="project" value="InterPro"/>
</dbReference>
<dbReference type="HOGENOM" id="CLU_115019_3_1_1"/>
<keyword evidence="3" id="KW-0732">Signal</keyword>
<reference evidence="6" key="1">
    <citation type="journal article" date="2011" name="PLoS Pathog.">
        <title>Comparative genomics yields insights into niche adaptation of plant vascular wilt pathogens.</title>
        <authorList>
            <person name="Klosterman S.J."/>
            <person name="Subbarao K.V."/>
            <person name="Kang S."/>
            <person name="Veronese P."/>
            <person name="Gold S.E."/>
            <person name="Thomma B.P.H.J."/>
            <person name="Chen Z."/>
            <person name="Henrissat B."/>
            <person name="Lee Y.-H."/>
            <person name="Park J."/>
            <person name="Garcia-Pedrajas M.D."/>
            <person name="Barbara D.J."/>
            <person name="Anchieta A."/>
            <person name="de Jonge R."/>
            <person name="Santhanam P."/>
            <person name="Maruthachalam K."/>
            <person name="Atallah Z."/>
            <person name="Amyotte S.G."/>
            <person name="Paz Z."/>
            <person name="Inderbitzin P."/>
            <person name="Hayes R.J."/>
            <person name="Heiman D.I."/>
            <person name="Young S."/>
            <person name="Zeng Q."/>
            <person name="Engels R."/>
            <person name="Galagan J."/>
            <person name="Cuomo C.A."/>
            <person name="Dobinson K.F."/>
            <person name="Ma L.-J."/>
        </authorList>
    </citation>
    <scope>NUCLEOTIDE SEQUENCE [LARGE SCALE GENOMIC DNA]</scope>
    <source>
        <strain evidence="6">VaMs.102 / ATCC MYA-4576 / FGSC 10136</strain>
    </source>
</reference>
<feature type="region of interest" description="Disordered" evidence="2">
    <location>
        <begin position="76"/>
        <end position="99"/>
    </location>
</feature>
<evidence type="ECO:0000256" key="1">
    <source>
        <dbReference type="ARBA" id="ARBA00005986"/>
    </source>
</evidence>
<evidence type="ECO:0000256" key="3">
    <source>
        <dbReference type="SAM" id="SignalP"/>
    </source>
</evidence>
<dbReference type="InterPro" id="IPR009799">
    <property type="entry name" value="EthD_dom"/>
</dbReference>
<proteinExistence type="inferred from homology"/>
<dbReference type="STRING" id="526221.C9S7C3"/>
<comment type="similarity">
    <text evidence="1">Belongs to the tpcK family.</text>
</comment>
<organism evidence="6">
    <name type="scientific">Verticillium alfalfae (strain VaMs.102 / ATCC MYA-4576 / FGSC 10136)</name>
    <name type="common">Verticillium wilt of alfalfa</name>
    <name type="synonym">Verticillium albo-atrum</name>
    <dbReference type="NCBI Taxonomy" id="526221"/>
    <lineage>
        <taxon>Eukaryota</taxon>
        <taxon>Fungi</taxon>
        <taxon>Dikarya</taxon>
        <taxon>Ascomycota</taxon>
        <taxon>Pezizomycotina</taxon>
        <taxon>Sordariomycetes</taxon>
        <taxon>Hypocreomycetidae</taxon>
        <taxon>Glomerellales</taxon>
        <taxon>Plectosphaerellaceae</taxon>
        <taxon>Verticillium</taxon>
    </lineage>
</organism>
<evidence type="ECO:0000313" key="6">
    <source>
        <dbReference type="Proteomes" id="UP000008698"/>
    </source>
</evidence>
<dbReference type="Gene3D" id="3.30.70.100">
    <property type="match status" value="1"/>
</dbReference>
<dbReference type="InterPro" id="IPR011008">
    <property type="entry name" value="Dimeric_a/b-barrel"/>
</dbReference>